<evidence type="ECO:0000313" key="2">
    <source>
        <dbReference type="EMBL" id="AGH47073.1"/>
    </source>
</evidence>
<keyword evidence="3" id="KW-1185">Reference proteome</keyword>
<gene>
    <name evidence="2" type="ORF">C427_4974</name>
</gene>
<dbReference type="Proteomes" id="UP000011864">
    <property type="component" value="Chromosome"/>
</dbReference>
<sequence length="105" mass="11581">MNKTNFKQALADQLADLNKDQQPERDLWPGIELALSSEASEPPRVALGKKMYLVAATVAMFGLIGWLSVNQPAVSLTGDDLVASLSAQHLKQKMLYWSGFKINLH</sequence>
<reference evidence="2 3" key="1">
    <citation type="journal article" date="2013" name="Genome Announc.">
        <title>Complete Genome Sequence of Glaciecola psychrophila Strain 170T.</title>
        <authorList>
            <person name="Yin J."/>
            <person name="Chen J."/>
            <person name="Liu G."/>
            <person name="Yu Y."/>
            <person name="Song L."/>
            <person name="Wang X."/>
            <person name="Qu X."/>
        </authorList>
    </citation>
    <scope>NUCLEOTIDE SEQUENCE [LARGE SCALE GENOMIC DNA]</scope>
    <source>
        <strain evidence="2 3">170</strain>
    </source>
</reference>
<keyword evidence="1" id="KW-0812">Transmembrane</keyword>
<protein>
    <submittedName>
        <fullName evidence="2">Uncharacterized protein</fullName>
    </submittedName>
</protein>
<dbReference type="EMBL" id="CP003837">
    <property type="protein sequence ID" value="AGH47073.1"/>
    <property type="molecule type" value="Genomic_DNA"/>
</dbReference>
<organism evidence="2 3">
    <name type="scientific">Paraglaciecola psychrophila 170</name>
    <dbReference type="NCBI Taxonomy" id="1129794"/>
    <lineage>
        <taxon>Bacteria</taxon>
        <taxon>Pseudomonadati</taxon>
        <taxon>Pseudomonadota</taxon>
        <taxon>Gammaproteobacteria</taxon>
        <taxon>Alteromonadales</taxon>
        <taxon>Alteromonadaceae</taxon>
        <taxon>Paraglaciecola</taxon>
    </lineage>
</organism>
<dbReference type="KEGG" id="gps:C427_4974"/>
<feature type="transmembrane region" description="Helical" evidence="1">
    <location>
        <begin position="51"/>
        <end position="69"/>
    </location>
</feature>
<name>M4RWN8_9ALTE</name>
<dbReference type="HOGENOM" id="CLU_2233933_0_0_6"/>
<evidence type="ECO:0000313" key="3">
    <source>
        <dbReference type="Proteomes" id="UP000011864"/>
    </source>
</evidence>
<dbReference type="STRING" id="1129794.C427_4974"/>
<proteinExistence type="predicted"/>
<dbReference type="RefSeq" id="WP_015431291.1">
    <property type="nucleotide sequence ID" value="NC_020514.1"/>
</dbReference>
<keyword evidence="1" id="KW-1133">Transmembrane helix</keyword>
<keyword evidence="1" id="KW-0472">Membrane</keyword>
<dbReference type="PATRIC" id="fig|1129794.4.peg.4960"/>
<accession>M4RWN8</accession>
<dbReference type="AlphaFoldDB" id="M4RWN8"/>
<evidence type="ECO:0000256" key="1">
    <source>
        <dbReference type="SAM" id="Phobius"/>
    </source>
</evidence>